<dbReference type="PROSITE" id="PS50893">
    <property type="entry name" value="ABC_TRANSPORTER_2"/>
    <property type="match status" value="1"/>
</dbReference>
<keyword evidence="5 10" id="KW-0067">ATP-binding</keyword>
<dbReference type="PROSITE" id="PS00211">
    <property type="entry name" value="ABC_TRANSPORTER_1"/>
    <property type="match status" value="1"/>
</dbReference>
<keyword evidence="4" id="KW-0547">Nucleotide-binding</keyword>
<evidence type="ECO:0000256" key="3">
    <source>
        <dbReference type="ARBA" id="ARBA00022496"/>
    </source>
</evidence>
<evidence type="ECO:0000256" key="7">
    <source>
        <dbReference type="ARBA" id="ARBA00023065"/>
    </source>
</evidence>
<evidence type="ECO:0000256" key="6">
    <source>
        <dbReference type="ARBA" id="ARBA00023004"/>
    </source>
</evidence>
<organism evidence="10 11">
    <name type="scientific">Proteiniborus ethanoligenes</name>
    <dbReference type="NCBI Taxonomy" id="415015"/>
    <lineage>
        <taxon>Bacteria</taxon>
        <taxon>Bacillati</taxon>
        <taxon>Bacillota</taxon>
        <taxon>Clostridia</taxon>
        <taxon>Eubacteriales</taxon>
        <taxon>Proteiniborus</taxon>
    </lineage>
</organism>
<keyword evidence="7" id="KW-0406">Ion transport</keyword>
<sequence length="369" mass="41483">MASVDIKGISVGYGNNTVLNDISLSIKDGESLAIVGPSSCGKTTLLRALCGFNKISQGEIYIGDKLVSSAKKRVSISPEKRNIGVVFQDYAVWPHMTVLENVVYPLRKQKVPKVQAQERAMKAIAQVKMTEYAHRLPSQLSGGQQQRVALARALVSSQNLIVLDEPITNLDATLREEMSYEIQQLQRELGVTIIYITHDQETAMTIADRMAIMNNTGDIQQIGTPEEIWTKPVNQYVYKFLGVSNFIPVVYENGRIKIVDENMSMTIENKGLEENTEYMMASRPIEIKLVEAKKGDEGFIGKMNRVTYLGDQFDYFVEVGVHTIRVHQDSYDAFQNGVPEEGKYYRLDFSQPQFYTMNEQAVALEGEVD</sequence>
<feature type="domain" description="ABC transporter" evidence="9">
    <location>
        <begin position="4"/>
        <end position="241"/>
    </location>
</feature>
<dbReference type="Proteomes" id="UP000198625">
    <property type="component" value="Unassembled WGS sequence"/>
</dbReference>
<dbReference type="PANTHER" id="PTHR42781:SF4">
    <property type="entry name" value="SPERMIDINE_PUTRESCINE IMPORT ATP-BINDING PROTEIN POTA"/>
    <property type="match status" value="1"/>
</dbReference>
<reference evidence="10 11" key="1">
    <citation type="submission" date="2016-10" db="EMBL/GenBank/DDBJ databases">
        <authorList>
            <person name="de Groot N.N."/>
        </authorList>
    </citation>
    <scope>NUCLEOTIDE SEQUENCE [LARGE SCALE GENOMIC DNA]</scope>
    <source>
        <strain evidence="10 11">DSM 21650</strain>
    </source>
</reference>
<evidence type="ECO:0000256" key="4">
    <source>
        <dbReference type="ARBA" id="ARBA00022741"/>
    </source>
</evidence>
<evidence type="ECO:0000259" key="9">
    <source>
        <dbReference type="PROSITE" id="PS50893"/>
    </source>
</evidence>
<evidence type="ECO:0000313" key="11">
    <source>
        <dbReference type="Proteomes" id="UP000198625"/>
    </source>
</evidence>
<dbReference type="GO" id="GO:0016887">
    <property type="term" value="F:ATP hydrolysis activity"/>
    <property type="evidence" value="ECO:0007669"/>
    <property type="project" value="InterPro"/>
</dbReference>
<protein>
    <submittedName>
        <fullName evidence="10">Iron(III) transport system ATP-binding protein</fullName>
    </submittedName>
</protein>
<keyword evidence="11" id="KW-1185">Reference proteome</keyword>
<dbReference type="PANTHER" id="PTHR42781">
    <property type="entry name" value="SPERMIDINE/PUTRESCINE IMPORT ATP-BINDING PROTEIN POTA"/>
    <property type="match status" value="1"/>
</dbReference>
<dbReference type="InterPro" id="IPR015853">
    <property type="entry name" value="ABC_transpr_FbpC"/>
</dbReference>
<evidence type="ECO:0000256" key="1">
    <source>
        <dbReference type="ARBA" id="ARBA00022448"/>
    </source>
</evidence>
<dbReference type="AlphaFoldDB" id="A0A1H3LMJ8"/>
<evidence type="ECO:0000313" key="10">
    <source>
        <dbReference type="EMBL" id="SDY65530.1"/>
    </source>
</evidence>
<dbReference type="EMBL" id="FNQE01000004">
    <property type="protein sequence ID" value="SDY65530.1"/>
    <property type="molecule type" value="Genomic_DNA"/>
</dbReference>
<accession>A0A1H3LMJ8</accession>
<dbReference type="InterPro" id="IPR003593">
    <property type="entry name" value="AAA+_ATPase"/>
</dbReference>
<dbReference type="InterPro" id="IPR050093">
    <property type="entry name" value="ABC_SmlMolc_Importer"/>
</dbReference>
<evidence type="ECO:0000256" key="5">
    <source>
        <dbReference type="ARBA" id="ARBA00022840"/>
    </source>
</evidence>
<dbReference type="GO" id="GO:0005524">
    <property type="term" value="F:ATP binding"/>
    <property type="evidence" value="ECO:0007669"/>
    <property type="project" value="UniProtKB-KW"/>
</dbReference>
<dbReference type="GO" id="GO:0043190">
    <property type="term" value="C:ATP-binding cassette (ABC) transporter complex"/>
    <property type="evidence" value="ECO:0007669"/>
    <property type="project" value="UniProtKB-ARBA"/>
</dbReference>
<keyword evidence="8" id="KW-0472">Membrane</keyword>
<evidence type="ECO:0000256" key="2">
    <source>
        <dbReference type="ARBA" id="ARBA00022475"/>
    </source>
</evidence>
<dbReference type="RefSeq" id="WP_091726913.1">
    <property type="nucleotide sequence ID" value="NZ_FNQE01000004.1"/>
</dbReference>
<name>A0A1H3LMJ8_9FIRM</name>
<dbReference type="GO" id="GO:0015408">
    <property type="term" value="F:ABC-type ferric iron transporter activity"/>
    <property type="evidence" value="ECO:0007669"/>
    <property type="project" value="InterPro"/>
</dbReference>
<dbReference type="Gene3D" id="3.40.50.300">
    <property type="entry name" value="P-loop containing nucleotide triphosphate hydrolases"/>
    <property type="match status" value="1"/>
</dbReference>
<dbReference type="InterPro" id="IPR027417">
    <property type="entry name" value="P-loop_NTPase"/>
</dbReference>
<dbReference type="CDD" id="cd03259">
    <property type="entry name" value="ABC_Carb_Solutes_like"/>
    <property type="match status" value="1"/>
</dbReference>
<dbReference type="InterPro" id="IPR017871">
    <property type="entry name" value="ABC_transporter-like_CS"/>
</dbReference>
<evidence type="ECO:0000256" key="8">
    <source>
        <dbReference type="ARBA" id="ARBA00023136"/>
    </source>
</evidence>
<proteinExistence type="predicted"/>
<dbReference type="STRING" id="415015.SAMN05660462_00560"/>
<keyword evidence="1" id="KW-0813">Transport</keyword>
<dbReference type="FunFam" id="3.40.50.300:FF:000042">
    <property type="entry name" value="Maltose/maltodextrin ABC transporter, ATP-binding protein"/>
    <property type="match status" value="1"/>
</dbReference>
<dbReference type="OrthoDB" id="9802264at2"/>
<dbReference type="SMART" id="SM00382">
    <property type="entry name" value="AAA"/>
    <property type="match status" value="1"/>
</dbReference>
<keyword evidence="2" id="KW-1003">Cell membrane</keyword>
<keyword evidence="6" id="KW-0408">Iron</keyword>
<gene>
    <name evidence="10" type="ORF">SAMN05660462_00560</name>
</gene>
<keyword evidence="3" id="KW-0410">Iron transport</keyword>
<dbReference type="Pfam" id="PF00005">
    <property type="entry name" value="ABC_tran"/>
    <property type="match status" value="1"/>
</dbReference>
<dbReference type="SUPFAM" id="SSF52540">
    <property type="entry name" value="P-loop containing nucleoside triphosphate hydrolases"/>
    <property type="match status" value="1"/>
</dbReference>
<dbReference type="InterPro" id="IPR003439">
    <property type="entry name" value="ABC_transporter-like_ATP-bd"/>
</dbReference>